<dbReference type="AlphaFoldDB" id="A0A3Q2SS40"/>
<protein>
    <submittedName>
        <fullName evidence="1">Uncharacterized protein</fullName>
    </submittedName>
</protein>
<evidence type="ECO:0000313" key="1">
    <source>
        <dbReference type="Ensembl" id="ENSFHEP00000002283.1"/>
    </source>
</evidence>
<reference evidence="1" key="1">
    <citation type="submission" date="2025-08" db="UniProtKB">
        <authorList>
            <consortium name="Ensembl"/>
        </authorList>
    </citation>
    <scope>IDENTIFICATION</scope>
</reference>
<dbReference type="Ensembl" id="ENSFHET00000012482.1">
    <property type="protein sequence ID" value="ENSFHEP00000002283.1"/>
    <property type="gene ID" value="ENSFHEG00000003066.1"/>
</dbReference>
<proteinExistence type="predicted"/>
<sequence>MQSCSLCLHSRRLLCQYRGGCAPMRFEAEGYFSCLYCSVCSARWSLSNSCLSAPFSRAQISDFTFRNKPKKMQPATDKI</sequence>
<keyword evidence="2" id="KW-1185">Reference proteome</keyword>
<name>A0A3Q2SS40_FUNHE</name>
<organism evidence="1 2">
    <name type="scientific">Fundulus heteroclitus</name>
    <name type="common">Killifish</name>
    <name type="synonym">Mummichog</name>
    <dbReference type="NCBI Taxonomy" id="8078"/>
    <lineage>
        <taxon>Eukaryota</taxon>
        <taxon>Metazoa</taxon>
        <taxon>Chordata</taxon>
        <taxon>Craniata</taxon>
        <taxon>Vertebrata</taxon>
        <taxon>Euteleostomi</taxon>
        <taxon>Actinopterygii</taxon>
        <taxon>Neopterygii</taxon>
        <taxon>Teleostei</taxon>
        <taxon>Neoteleostei</taxon>
        <taxon>Acanthomorphata</taxon>
        <taxon>Ovalentaria</taxon>
        <taxon>Atherinomorphae</taxon>
        <taxon>Cyprinodontiformes</taxon>
        <taxon>Fundulidae</taxon>
        <taxon>Fundulus</taxon>
    </lineage>
</organism>
<dbReference type="Proteomes" id="UP000265000">
    <property type="component" value="Unplaced"/>
</dbReference>
<reference evidence="1" key="2">
    <citation type="submission" date="2025-09" db="UniProtKB">
        <authorList>
            <consortium name="Ensembl"/>
        </authorList>
    </citation>
    <scope>IDENTIFICATION</scope>
</reference>
<evidence type="ECO:0000313" key="2">
    <source>
        <dbReference type="Proteomes" id="UP000265000"/>
    </source>
</evidence>
<accession>A0A3Q2SS40</accession>